<feature type="domain" description="Mur ligase central" evidence="14">
    <location>
        <begin position="92"/>
        <end position="264"/>
    </location>
</feature>
<sequence>MFTVAEIIGLLPDARIEGKTDRGFTALSTDSRQIKPGELFIPLKGENFNGAKFIPEVLKRGGAALFVKDGLKALQVLAAAHRNKFNIPFIGVTGSSGKTTTKDMLASIISREMDILKNEGNLNNEIGVPLTLLKLTKKHRAAVIEMGMRGLGEIRELAAIVRPKIAIVTNIGESHLARLKTKRNIAKAKAEIFDFLRRTDYAVINQDDEYFERLKERAKASGAKVVTFGLLEKADIGTKELSGIELPVPGEHNIYNALAAIAAARILKVKRSSIAKGLSTVPLSSRRMHVFNFPDRTKIIDDTYNANPQSMAAALKTIGGMSGRKIAVLGSMLELGSRSAAAHRQTIALARKQKINHIFTYGSFWPRSINHYSDKSRLIKMLKKLIQPRDIILIKGSRGMKMEEVVEALN</sequence>
<gene>
    <name evidence="10" type="primary">murF</name>
    <name evidence="15" type="ORF">A3K49_01425</name>
</gene>
<evidence type="ECO:0000256" key="5">
    <source>
        <dbReference type="ARBA" id="ARBA00022840"/>
    </source>
</evidence>
<keyword evidence="8 10" id="KW-0131">Cell cycle</keyword>
<evidence type="ECO:0000259" key="14">
    <source>
        <dbReference type="Pfam" id="PF08245"/>
    </source>
</evidence>
<evidence type="ECO:0000256" key="6">
    <source>
        <dbReference type="ARBA" id="ARBA00022960"/>
    </source>
</evidence>
<dbReference type="EMBL" id="MEUG01000001">
    <property type="protein sequence ID" value="OGC27663.1"/>
    <property type="molecule type" value="Genomic_DNA"/>
</dbReference>
<dbReference type="InterPro" id="IPR035911">
    <property type="entry name" value="MurE/MurF_N"/>
</dbReference>
<evidence type="ECO:0000313" key="16">
    <source>
        <dbReference type="Proteomes" id="UP000178602"/>
    </source>
</evidence>
<comment type="caution">
    <text evidence="15">The sequence shown here is derived from an EMBL/GenBank/DDBJ whole genome shotgun (WGS) entry which is preliminary data.</text>
</comment>
<dbReference type="GO" id="GO:0009252">
    <property type="term" value="P:peptidoglycan biosynthetic process"/>
    <property type="evidence" value="ECO:0007669"/>
    <property type="project" value="UniProtKB-UniRule"/>
</dbReference>
<dbReference type="Gene3D" id="3.90.190.20">
    <property type="entry name" value="Mur ligase, C-terminal domain"/>
    <property type="match status" value="1"/>
</dbReference>
<dbReference type="GO" id="GO:0008360">
    <property type="term" value="P:regulation of cell shape"/>
    <property type="evidence" value="ECO:0007669"/>
    <property type="project" value="UniProtKB-KW"/>
</dbReference>
<keyword evidence="5 10" id="KW-0067">ATP-binding</keyword>
<evidence type="ECO:0000256" key="10">
    <source>
        <dbReference type="HAMAP-Rule" id="MF_02019"/>
    </source>
</evidence>
<comment type="similarity">
    <text evidence="10">Belongs to the MurCDEF family. MurF subfamily.</text>
</comment>
<evidence type="ECO:0000256" key="9">
    <source>
        <dbReference type="ARBA" id="ARBA00023316"/>
    </source>
</evidence>
<dbReference type="InterPro" id="IPR013221">
    <property type="entry name" value="Mur_ligase_cen"/>
</dbReference>
<evidence type="ECO:0000256" key="8">
    <source>
        <dbReference type="ARBA" id="ARBA00023306"/>
    </source>
</evidence>
<dbReference type="Pfam" id="PF02875">
    <property type="entry name" value="Mur_ligase_C"/>
    <property type="match status" value="1"/>
</dbReference>
<feature type="binding site" evidence="10">
    <location>
        <begin position="94"/>
        <end position="100"/>
    </location>
    <ligand>
        <name>ATP</name>
        <dbReference type="ChEBI" id="CHEBI:30616"/>
    </ligand>
</feature>
<name>A0A1F4T6G0_UNCSA</name>
<comment type="catalytic activity">
    <reaction evidence="10 11">
        <text>D-alanyl-D-alanine + UDP-N-acetyl-alpha-D-muramoyl-L-alanyl-gamma-D-glutamyl-meso-2,6-diaminopimelate + ATP = UDP-N-acetyl-alpha-D-muramoyl-L-alanyl-gamma-D-glutamyl-meso-2,6-diaminopimeloyl-D-alanyl-D-alanine + ADP + phosphate + H(+)</text>
        <dbReference type="Rhea" id="RHEA:28374"/>
        <dbReference type="ChEBI" id="CHEBI:15378"/>
        <dbReference type="ChEBI" id="CHEBI:30616"/>
        <dbReference type="ChEBI" id="CHEBI:43474"/>
        <dbReference type="ChEBI" id="CHEBI:57822"/>
        <dbReference type="ChEBI" id="CHEBI:61386"/>
        <dbReference type="ChEBI" id="CHEBI:83905"/>
        <dbReference type="ChEBI" id="CHEBI:456216"/>
        <dbReference type="EC" id="6.3.2.10"/>
    </reaction>
</comment>
<dbReference type="PANTHER" id="PTHR43024">
    <property type="entry name" value="UDP-N-ACETYLMURAMOYL-TRIPEPTIDE--D-ALANYL-D-ALANINE LIGASE"/>
    <property type="match status" value="1"/>
</dbReference>
<dbReference type="Proteomes" id="UP000178602">
    <property type="component" value="Unassembled WGS sequence"/>
</dbReference>
<evidence type="ECO:0000256" key="7">
    <source>
        <dbReference type="ARBA" id="ARBA00022984"/>
    </source>
</evidence>
<dbReference type="Gene3D" id="3.40.1390.10">
    <property type="entry name" value="MurE/MurF, N-terminal domain"/>
    <property type="match status" value="1"/>
</dbReference>
<dbReference type="InterPro" id="IPR051046">
    <property type="entry name" value="MurCDEF_CellWall_CoF430Synth"/>
</dbReference>
<evidence type="ECO:0000259" key="13">
    <source>
        <dbReference type="Pfam" id="PF02875"/>
    </source>
</evidence>
<feature type="domain" description="Mur ligase C-terminal" evidence="13">
    <location>
        <begin position="286"/>
        <end position="398"/>
    </location>
</feature>
<protein>
    <recommendedName>
        <fullName evidence="10 11">UDP-N-acetylmuramoyl-tripeptide--D-alanyl-D-alanine ligase</fullName>
        <ecNumber evidence="10 11">6.3.2.10</ecNumber>
    </recommendedName>
    <alternativeName>
        <fullName evidence="10">D-alanyl-D-alanine-adding enzyme</fullName>
    </alternativeName>
</protein>
<dbReference type="Pfam" id="PF01225">
    <property type="entry name" value="Mur_ligase"/>
    <property type="match status" value="1"/>
</dbReference>
<dbReference type="SUPFAM" id="SSF63418">
    <property type="entry name" value="MurE/MurF N-terminal domain"/>
    <property type="match status" value="1"/>
</dbReference>
<comment type="pathway">
    <text evidence="10 11">Cell wall biogenesis; peptidoglycan biosynthesis.</text>
</comment>
<dbReference type="Gene3D" id="3.40.1190.10">
    <property type="entry name" value="Mur-like, catalytic domain"/>
    <property type="match status" value="1"/>
</dbReference>
<keyword evidence="2 10" id="KW-0436">Ligase</keyword>
<dbReference type="GO" id="GO:0005524">
    <property type="term" value="F:ATP binding"/>
    <property type="evidence" value="ECO:0007669"/>
    <property type="project" value="UniProtKB-UniRule"/>
</dbReference>
<proteinExistence type="inferred from homology"/>
<keyword evidence="7 10" id="KW-0573">Peptidoglycan synthesis</keyword>
<dbReference type="InterPro" id="IPR036565">
    <property type="entry name" value="Mur-like_cat_sf"/>
</dbReference>
<evidence type="ECO:0000259" key="12">
    <source>
        <dbReference type="Pfam" id="PF01225"/>
    </source>
</evidence>
<evidence type="ECO:0000256" key="4">
    <source>
        <dbReference type="ARBA" id="ARBA00022741"/>
    </source>
</evidence>
<evidence type="ECO:0000313" key="15">
    <source>
        <dbReference type="EMBL" id="OGC27663.1"/>
    </source>
</evidence>
<evidence type="ECO:0000256" key="11">
    <source>
        <dbReference type="RuleBase" id="RU004136"/>
    </source>
</evidence>
<dbReference type="GO" id="GO:0051301">
    <property type="term" value="P:cell division"/>
    <property type="evidence" value="ECO:0007669"/>
    <property type="project" value="UniProtKB-KW"/>
</dbReference>
<dbReference type="InterPro" id="IPR005863">
    <property type="entry name" value="UDP-N-AcMur_synth"/>
</dbReference>
<reference evidence="15 16" key="1">
    <citation type="journal article" date="2016" name="Nat. Commun.">
        <title>Thousands of microbial genomes shed light on interconnected biogeochemical processes in an aquifer system.</title>
        <authorList>
            <person name="Anantharaman K."/>
            <person name="Brown C.T."/>
            <person name="Hug L.A."/>
            <person name="Sharon I."/>
            <person name="Castelle C.J."/>
            <person name="Probst A.J."/>
            <person name="Thomas B.C."/>
            <person name="Singh A."/>
            <person name="Wilkins M.J."/>
            <person name="Karaoz U."/>
            <person name="Brodie E.L."/>
            <person name="Williams K.H."/>
            <person name="Hubbard S.S."/>
            <person name="Banfield J.F."/>
        </authorList>
    </citation>
    <scope>NUCLEOTIDE SEQUENCE [LARGE SCALE GENOMIC DNA]</scope>
</reference>
<dbReference type="GO" id="GO:0008766">
    <property type="term" value="F:UDP-N-acetylmuramoylalanyl-D-glutamyl-2,6-diaminopimelate-D-alanyl-D-alanine ligase activity"/>
    <property type="evidence" value="ECO:0007669"/>
    <property type="project" value="RHEA"/>
</dbReference>
<dbReference type="NCBIfam" id="TIGR01143">
    <property type="entry name" value="murF"/>
    <property type="match status" value="1"/>
</dbReference>
<keyword evidence="4 10" id="KW-0547">Nucleotide-binding</keyword>
<dbReference type="InterPro" id="IPR000713">
    <property type="entry name" value="Mur_ligase_N"/>
</dbReference>
<comment type="function">
    <text evidence="10 11">Involved in cell wall formation. Catalyzes the final step in the synthesis of UDP-N-acetylmuramoyl-pentapeptide, the precursor of murein.</text>
</comment>
<dbReference type="GO" id="GO:0005737">
    <property type="term" value="C:cytoplasm"/>
    <property type="evidence" value="ECO:0007669"/>
    <property type="project" value="UniProtKB-SubCell"/>
</dbReference>
<dbReference type="SUPFAM" id="SSF53244">
    <property type="entry name" value="MurD-like peptide ligases, peptide-binding domain"/>
    <property type="match status" value="1"/>
</dbReference>
<dbReference type="GO" id="GO:0047480">
    <property type="term" value="F:UDP-N-acetylmuramoyl-tripeptide-D-alanyl-D-alanine ligase activity"/>
    <property type="evidence" value="ECO:0007669"/>
    <property type="project" value="UniProtKB-UniRule"/>
</dbReference>
<feature type="domain" description="Mur ligase N-terminal catalytic" evidence="12">
    <location>
        <begin position="26"/>
        <end position="86"/>
    </location>
</feature>
<dbReference type="SUPFAM" id="SSF53623">
    <property type="entry name" value="MurD-like peptide ligases, catalytic domain"/>
    <property type="match status" value="1"/>
</dbReference>
<dbReference type="Pfam" id="PF08245">
    <property type="entry name" value="Mur_ligase_M"/>
    <property type="match status" value="1"/>
</dbReference>
<dbReference type="InterPro" id="IPR004101">
    <property type="entry name" value="Mur_ligase_C"/>
</dbReference>
<comment type="subcellular location">
    <subcellularLocation>
        <location evidence="10 11">Cytoplasm</location>
    </subcellularLocation>
</comment>
<accession>A0A1F4T6G0</accession>
<dbReference type="GO" id="GO:0071555">
    <property type="term" value="P:cell wall organization"/>
    <property type="evidence" value="ECO:0007669"/>
    <property type="project" value="UniProtKB-KW"/>
</dbReference>
<dbReference type="AlphaFoldDB" id="A0A1F4T6G0"/>
<dbReference type="EC" id="6.3.2.10" evidence="10 11"/>
<keyword evidence="1 10" id="KW-0963">Cytoplasm</keyword>
<evidence type="ECO:0000256" key="1">
    <source>
        <dbReference type="ARBA" id="ARBA00022490"/>
    </source>
</evidence>
<dbReference type="HAMAP" id="MF_02019">
    <property type="entry name" value="MurF"/>
    <property type="match status" value="1"/>
</dbReference>
<keyword evidence="6 10" id="KW-0133">Cell shape</keyword>
<dbReference type="UniPathway" id="UPA00219"/>
<dbReference type="PANTHER" id="PTHR43024:SF1">
    <property type="entry name" value="UDP-N-ACETYLMURAMOYL-TRIPEPTIDE--D-ALANYL-D-ALANINE LIGASE"/>
    <property type="match status" value="1"/>
</dbReference>
<organism evidence="15 16">
    <name type="scientific">candidate division WOR-1 bacterium RIFOXYC12_FULL_54_18</name>
    <dbReference type="NCBI Taxonomy" id="1802584"/>
    <lineage>
        <taxon>Bacteria</taxon>
        <taxon>Bacillati</taxon>
        <taxon>Saganbacteria</taxon>
    </lineage>
</organism>
<keyword evidence="3 10" id="KW-0132">Cell division</keyword>
<dbReference type="InterPro" id="IPR036615">
    <property type="entry name" value="Mur_ligase_C_dom_sf"/>
</dbReference>
<evidence type="ECO:0000256" key="2">
    <source>
        <dbReference type="ARBA" id="ARBA00022598"/>
    </source>
</evidence>
<keyword evidence="9 10" id="KW-0961">Cell wall biogenesis/degradation</keyword>
<evidence type="ECO:0000256" key="3">
    <source>
        <dbReference type="ARBA" id="ARBA00022618"/>
    </source>
</evidence>